<dbReference type="Proteomes" id="UP000325440">
    <property type="component" value="Unassembled WGS sequence"/>
</dbReference>
<keyword evidence="2" id="KW-1185">Reference proteome</keyword>
<evidence type="ECO:0000313" key="2">
    <source>
        <dbReference type="Proteomes" id="UP000325440"/>
    </source>
</evidence>
<dbReference type="OrthoDB" id="6629379at2759"/>
<gene>
    <name evidence="1" type="ORF">CINCED_3A013892</name>
</gene>
<protein>
    <submittedName>
        <fullName evidence="1">Uncharacterized protein</fullName>
    </submittedName>
</protein>
<reference evidence="1 2" key="1">
    <citation type="submission" date="2019-08" db="EMBL/GenBank/DDBJ databases">
        <authorList>
            <person name="Alioto T."/>
            <person name="Alioto T."/>
            <person name="Gomez Garrido J."/>
        </authorList>
    </citation>
    <scope>NUCLEOTIDE SEQUENCE [LARGE SCALE GENOMIC DNA]</scope>
</reference>
<evidence type="ECO:0000313" key="1">
    <source>
        <dbReference type="EMBL" id="VVC34544.1"/>
    </source>
</evidence>
<name>A0A5E4MSF4_9HEMI</name>
<accession>A0A5E4MSF4</accession>
<dbReference type="EMBL" id="CABPRJ010000999">
    <property type="protein sequence ID" value="VVC34544.1"/>
    <property type="molecule type" value="Genomic_DNA"/>
</dbReference>
<proteinExistence type="predicted"/>
<sequence>MVFEEVQQDSYKLIEEESYTDKHELSTSFPTYITLGGGKSIQIITDPIVDEEVGLIRPHIHPFHDNFKDILNQITTDTNNFDDNIVKKFTINEKFQHETGVERAFDDDKTRKQ</sequence>
<organism evidence="1 2">
    <name type="scientific">Cinara cedri</name>
    <dbReference type="NCBI Taxonomy" id="506608"/>
    <lineage>
        <taxon>Eukaryota</taxon>
        <taxon>Metazoa</taxon>
        <taxon>Ecdysozoa</taxon>
        <taxon>Arthropoda</taxon>
        <taxon>Hexapoda</taxon>
        <taxon>Insecta</taxon>
        <taxon>Pterygota</taxon>
        <taxon>Neoptera</taxon>
        <taxon>Paraneoptera</taxon>
        <taxon>Hemiptera</taxon>
        <taxon>Sternorrhyncha</taxon>
        <taxon>Aphidomorpha</taxon>
        <taxon>Aphidoidea</taxon>
        <taxon>Aphididae</taxon>
        <taxon>Lachninae</taxon>
        <taxon>Cinara</taxon>
    </lineage>
</organism>
<dbReference type="AlphaFoldDB" id="A0A5E4MSF4"/>